<dbReference type="Proteomes" id="UP000827721">
    <property type="component" value="Unassembled WGS sequence"/>
</dbReference>
<accession>A0ABQ8IDZ1</accession>
<dbReference type="PANTHER" id="PTHR33237:SF31">
    <property type="entry name" value="F2P16.13 PROTEIN"/>
    <property type="match status" value="1"/>
</dbReference>
<evidence type="ECO:0000313" key="3">
    <source>
        <dbReference type="Proteomes" id="UP000827721"/>
    </source>
</evidence>
<protein>
    <submittedName>
        <fullName evidence="2">Uncharacterized protein</fullName>
    </submittedName>
</protein>
<comment type="caution">
    <text evidence="2">The sequence shown here is derived from an EMBL/GenBank/DDBJ whole genome shotgun (WGS) entry which is preliminary data.</text>
</comment>
<name>A0ABQ8IDZ1_9ROSI</name>
<keyword evidence="3" id="KW-1185">Reference proteome</keyword>
<feature type="compositionally biased region" description="Basic residues" evidence="1">
    <location>
        <begin position="1"/>
        <end position="11"/>
    </location>
</feature>
<feature type="compositionally biased region" description="Low complexity" evidence="1">
    <location>
        <begin position="186"/>
        <end position="196"/>
    </location>
</feature>
<organism evidence="2 3">
    <name type="scientific">Xanthoceras sorbifolium</name>
    <dbReference type="NCBI Taxonomy" id="99658"/>
    <lineage>
        <taxon>Eukaryota</taxon>
        <taxon>Viridiplantae</taxon>
        <taxon>Streptophyta</taxon>
        <taxon>Embryophyta</taxon>
        <taxon>Tracheophyta</taxon>
        <taxon>Spermatophyta</taxon>
        <taxon>Magnoliopsida</taxon>
        <taxon>eudicotyledons</taxon>
        <taxon>Gunneridae</taxon>
        <taxon>Pentapetalae</taxon>
        <taxon>rosids</taxon>
        <taxon>malvids</taxon>
        <taxon>Sapindales</taxon>
        <taxon>Sapindaceae</taxon>
        <taxon>Xanthoceroideae</taxon>
        <taxon>Xanthoceras</taxon>
    </lineage>
</organism>
<dbReference type="PANTHER" id="PTHR33237">
    <property type="entry name" value="F2P16.13 PROTEIN-RELATED"/>
    <property type="match status" value="1"/>
</dbReference>
<proteinExistence type="predicted"/>
<gene>
    <name evidence="2" type="ORF">JRO89_XS03G0327600</name>
</gene>
<feature type="region of interest" description="Disordered" evidence="1">
    <location>
        <begin position="1"/>
        <end position="25"/>
    </location>
</feature>
<reference evidence="2 3" key="1">
    <citation type="submission" date="2021-02" db="EMBL/GenBank/DDBJ databases">
        <title>Plant Genome Project.</title>
        <authorList>
            <person name="Zhang R.-G."/>
        </authorList>
    </citation>
    <scope>NUCLEOTIDE SEQUENCE [LARGE SCALE GENOMIC DNA]</scope>
    <source>
        <tissue evidence="2">Leaves</tissue>
    </source>
</reference>
<sequence>MATSLQRRKGVNKQEKPKKSTTTRMSLFDHFRNDDDDDDHVHGHGNHNSMKRRAARFLFPTKLKRVGLRMISSVFSKKKKTAESCCFSEDGSEIGEVHSMESNENGKTSGTAESQQQTSLAIKVPASKVQFSFKSVFNKKSVDSGFGFLRGKGNSRDCSSTSENGFGKAAGKLQRVSSRIAVQRLKTGTGKSLTKKNGGGGGGGGGVGEELCKKRILMGERCRPLNVSGTLHYDEDGILLPDVIP</sequence>
<feature type="region of interest" description="Disordered" evidence="1">
    <location>
        <begin position="186"/>
        <end position="205"/>
    </location>
</feature>
<evidence type="ECO:0000313" key="2">
    <source>
        <dbReference type="EMBL" id="KAH7574659.1"/>
    </source>
</evidence>
<dbReference type="EMBL" id="JAFEMO010000003">
    <property type="protein sequence ID" value="KAH7574659.1"/>
    <property type="molecule type" value="Genomic_DNA"/>
</dbReference>
<evidence type="ECO:0000256" key="1">
    <source>
        <dbReference type="SAM" id="MobiDB-lite"/>
    </source>
</evidence>